<evidence type="ECO:0000256" key="2">
    <source>
        <dbReference type="ARBA" id="ARBA00022475"/>
    </source>
</evidence>
<dbReference type="PANTHER" id="PTHR30606:SF9">
    <property type="entry name" value="LIPID A BIOSYNTHESIS LAUROYLTRANSFERASE"/>
    <property type="match status" value="1"/>
</dbReference>
<dbReference type="EMBL" id="UOFK01000133">
    <property type="protein sequence ID" value="VAW77895.1"/>
    <property type="molecule type" value="Genomic_DNA"/>
</dbReference>
<evidence type="ECO:0000256" key="3">
    <source>
        <dbReference type="ARBA" id="ARBA00022519"/>
    </source>
</evidence>
<dbReference type="GO" id="GO:0008913">
    <property type="term" value="F:Kdo2-lipid IVA acyltransferase activity"/>
    <property type="evidence" value="ECO:0007669"/>
    <property type="project" value="UniProtKB-EC"/>
</dbReference>
<name>A0A3B0YAN7_9ZZZZ</name>
<dbReference type="AlphaFoldDB" id="A0A3B0YAN7"/>
<keyword evidence="2" id="KW-1003">Cell membrane</keyword>
<organism evidence="7">
    <name type="scientific">hydrothermal vent metagenome</name>
    <dbReference type="NCBI Taxonomy" id="652676"/>
    <lineage>
        <taxon>unclassified sequences</taxon>
        <taxon>metagenomes</taxon>
        <taxon>ecological metagenomes</taxon>
    </lineage>
</organism>
<dbReference type="CDD" id="cd07984">
    <property type="entry name" value="LPLAT_LABLAT-like"/>
    <property type="match status" value="1"/>
</dbReference>
<evidence type="ECO:0000256" key="5">
    <source>
        <dbReference type="ARBA" id="ARBA00023136"/>
    </source>
</evidence>
<proteinExistence type="predicted"/>
<sequence>MAKLFWKKGSHSVWARNFGWLLEAGMLSGLWLLVKPFSPQRVGKIGGSLMAWLGPKTNKHKHIQANLRTALPEKSPREIEVLASSCWRNLGTVLAEFGCIDKLMDMQTDEPAIEIVNTNPSEAFKACSQPCIFIAAHLGNWELSAFAIHEFGYPVDVVYSPLANAYLETRVQRKRRLMHCGFIPKANALRPMYKNLKNNRSIGLHVDVRIDGGDIYPLCGVGATTTTAPAWLALKTGLDIVPMVSERLPSGKYRTTFYPALSMPADSKSDTAIEEVTTEMNRVIGDLIREHAGQWLCTKRRWPKESMREQGAYTDVPSQPSTT</sequence>
<dbReference type="Pfam" id="PF03279">
    <property type="entry name" value="Lip_A_acyltrans"/>
    <property type="match status" value="1"/>
</dbReference>
<dbReference type="GO" id="GO:0008610">
    <property type="term" value="P:lipid biosynthetic process"/>
    <property type="evidence" value="ECO:0007669"/>
    <property type="project" value="UniProtKB-ARBA"/>
</dbReference>
<keyword evidence="5" id="KW-0472">Membrane</keyword>
<accession>A0A3B0YAN7</accession>
<protein>
    <submittedName>
        <fullName evidence="7">Lipid A biosynthesis lauroyl acyltransferase</fullName>
        <ecNumber evidence="7">2.3.1.241</ecNumber>
    </submittedName>
</protein>
<dbReference type="GO" id="GO:0005886">
    <property type="term" value="C:plasma membrane"/>
    <property type="evidence" value="ECO:0007669"/>
    <property type="project" value="UniProtKB-SubCell"/>
</dbReference>
<dbReference type="EC" id="2.3.1.241" evidence="7"/>
<gene>
    <name evidence="7" type="ORF">MNBD_GAMMA13-1438</name>
</gene>
<keyword evidence="6 7" id="KW-0012">Acyltransferase</keyword>
<dbReference type="GO" id="GO:1901137">
    <property type="term" value="P:carbohydrate derivative biosynthetic process"/>
    <property type="evidence" value="ECO:0007669"/>
    <property type="project" value="UniProtKB-ARBA"/>
</dbReference>
<dbReference type="PANTHER" id="PTHR30606">
    <property type="entry name" value="LIPID A BIOSYNTHESIS LAUROYL ACYLTRANSFERASE"/>
    <property type="match status" value="1"/>
</dbReference>
<reference evidence="7" key="1">
    <citation type="submission" date="2018-06" db="EMBL/GenBank/DDBJ databases">
        <authorList>
            <person name="Zhirakovskaya E."/>
        </authorList>
    </citation>
    <scope>NUCLEOTIDE SEQUENCE</scope>
</reference>
<keyword evidence="4 7" id="KW-0808">Transferase</keyword>
<evidence type="ECO:0000313" key="7">
    <source>
        <dbReference type="EMBL" id="VAW77895.1"/>
    </source>
</evidence>
<dbReference type="InterPro" id="IPR004960">
    <property type="entry name" value="LipA_acyltrans"/>
</dbReference>
<comment type="subcellular location">
    <subcellularLocation>
        <location evidence="1">Cell inner membrane</location>
    </subcellularLocation>
</comment>
<evidence type="ECO:0000256" key="6">
    <source>
        <dbReference type="ARBA" id="ARBA00023315"/>
    </source>
</evidence>
<evidence type="ECO:0000256" key="1">
    <source>
        <dbReference type="ARBA" id="ARBA00004533"/>
    </source>
</evidence>
<evidence type="ECO:0000256" key="4">
    <source>
        <dbReference type="ARBA" id="ARBA00022679"/>
    </source>
</evidence>
<keyword evidence="3" id="KW-0997">Cell inner membrane</keyword>